<feature type="signal peptide" evidence="2">
    <location>
        <begin position="1"/>
        <end position="23"/>
    </location>
</feature>
<dbReference type="eggNOG" id="COG0251">
    <property type="taxonomic scope" value="Bacteria"/>
</dbReference>
<dbReference type="OrthoDB" id="9803101at2"/>
<comment type="similarity">
    <text evidence="1">Belongs to the RutC family.</text>
</comment>
<evidence type="ECO:0000313" key="3">
    <source>
        <dbReference type="EMBL" id="AER55340.1"/>
    </source>
</evidence>
<dbReference type="GO" id="GO:0005829">
    <property type="term" value="C:cytosol"/>
    <property type="evidence" value="ECO:0007669"/>
    <property type="project" value="TreeGrafter"/>
</dbReference>
<dbReference type="CDD" id="cd06151">
    <property type="entry name" value="YjgF_YER057c_UK114_like_3"/>
    <property type="match status" value="1"/>
</dbReference>
<dbReference type="InterPro" id="IPR019897">
    <property type="entry name" value="RidA_CS"/>
</dbReference>
<feature type="chain" id="PRO_5003504237" evidence="2">
    <location>
        <begin position="24"/>
        <end position="167"/>
    </location>
</feature>
<accession>G7UN29</accession>
<dbReference type="EMBL" id="CP003093">
    <property type="protein sequence ID" value="AER55340.1"/>
    <property type="molecule type" value="Genomic_DNA"/>
</dbReference>
<dbReference type="AlphaFoldDB" id="G7UN29"/>
<reference evidence="3 4" key="1">
    <citation type="journal article" date="2012" name="J. Bacteriol.">
        <title>Complete Genome Sequence of the BTEX-Degrading Bacterium Pseudoxanthomonas spadix BD-a59.</title>
        <authorList>
            <person name="Lee S.H."/>
            <person name="Jin H.M."/>
            <person name="Lee H.J."/>
            <person name="Kim J.M."/>
            <person name="Jeon C.O."/>
        </authorList>
    </citation>
    <scope>NUCLEOTIDE SEQUENCE [LARGE SCALE GENOMIC DNA]</scope>
    <source>
        <strain evidence="3 4">BD-a59</strain>
    </source>
</reference>
<dbReference type="InterPro" id="IPR006175">
    <property type="entry name" value="YjgF/YER057c/UK114"/>
</dbReference>
<dbReference type="Gene3D" id="3.30.1330.40">
    <property type="entry name" value="RutC-like"/>
    <property type="match status" value="1"/>
</dbReference>
<organism evidence="3 4">
    <name type="scientific">Pseudoxanthomonas spadix (strain BD-a59)</name>
    <dbReference type="NCBI Taxonomy" id="1045855"/>
    <lineage>
        <taxon>Bacteria</taxon>
        <taxon>Pseudomonadati</taxon>
        <taxon>Pseudomonadota</taxon>
        <taxon>Gammaproteobacteria</taxon>
        <taxon>Lysobacterales</taxon>
        <taxon>Lysobacteraceae</taxon>
        <taxon>Pseudoxanthomonas</taxon>
    </lineage>
</organism>
<dbReference type="HOGENOM" id="CLU_120413_1_0_6"/>
<dbReference type="SUPFAM" id="SSF55298">
    <property type="entry name" value="YjgF-like"/>
    <property type="match status" value="1"/>
</dbReference>
<dbReference type="RefSeq" id="WP_014159518.1">
    <property type="nucleotide sequence ID" value="NC_016147.2"/>
</dbReference>
<dbReference type="PANTHER" id="PTHR11803">
    <property type="entry name" value="2-IMINOBUTANOATE/2-IMINOPROPANOATE DEAMINASE RIDA"/>
    <property type="match status" value="1"/>
</dbReference>
<keyword evidence="4" id="KW-1185">Reference proteome</keyword>
<sequence length="167" mass="17543">MALSRSLRLPLLTALLLPLAAQAADVVRVPIPGSDFPIAAAVEVPAGKATIYVSGKVPAVTNPAAPKDSVEAFGDMKTQTISVLTQIQKQLEGMGLGMKDVVKMQAFLVGGPETGGKMDFKGFMGGYTQFFGKDAKQMNLPARSAFQIAALGNPGMRIEIEVIAVRP</sequence>
<evidence type="ECO:0000256" key="2">
    <source>
        <dbReference type="SAM" id="SignalP"/>
    </source>
</evidence>
<dbReference type="PROSITE" id="PS01094">
    <property type="entry name" value="UPF0076"/>
    <property type="match status" value="1"/>
</dbReference>
<dbReference type="Proteomes" id="UP000005870">
    <property type="component" value="Chromosome"/>
</dbReference>
<keyword evidence="2" id="KW-0732">Signal</keyword>
<protein>
    <submittedName>
        <fullName evidence="3">TdcF protein</fullName>
    </submittedName>
</protein>
<dbReference type="PANTHER" id="PTHR11803:SF59">
    <property type="entry name" value="ENDORIBONUCLEASE"/>
    <property type="match status" value="1"/>
</dbReference>
<dbReference type="Pfam" id="PF01042">
    <property type="entry name" value="Ribonuc_L-PSP"/>
    <property type="match status" value="1"/>
</dbReference>
<dbReference type="InterPro" id="IPR035959">
    <property type="entry name" value="RutC-like_sf"/>
</dbReference>
<gene>
    <name evidence="3" type="ordered locus">DSC_03435</name>
</gene>
<proteinExistence type="inferred from homology"/>
<evidence type="ECO:0000256" key="1">
    <source>
        <dbReference type="ARBA" id="ARBA00010552"/>
    </source>
</evidence>
<name>G7UN29_PSEUP</name>
<evidence type="ECO:0000313" key="4">
    <source>
        <dbReference type="Proteomes" id="UP000005870"/>
    </source>
</evidence>
<dbReference type="STRING" id="1045855.DSC_03435"/>
<dbReference type="GO" id="GO:0019239">
    <property type="term" value="F:deaminase activity"/>
    <property type="evidence" value="ECO:0007669"/>
    <property type="project" value="TreeGrafter"/>
</dbReference>
<dbReference type="KEGG" id="psd:DSC_03435"/>